<organism evidence="1 2">
    <name type="scientific">Candidatus Intestinimonas pullistercoris</name>
    <dbReference type="NCBI Taxonomy" id="2838623"/>
    <lineage>
        <taxon>Bacteria</taxon>
        <taxon>Bacillati</taxon>
        <taxon>Bacillota</taxon>
        <taxon>Clostridia</taxon>
        <taxon>Eubacteriales</taxon>
        <taxon>Intestinimonas</taxon>
    </lineage>
</organism>
<reference evidence="1" key="1">
    <citation type="journal article" date="2021" name="PeerJ">
        <title>Extensive microbial diversity within the chicken gut microbiome revealed by metagenomics and culture.</title>
        <authorList>
            <person name="Gilroy R."/>
            <person name="Ravi A."/>
            <person name="Getino M."/>
            <person name="Pursley I."/>
            <person name="Horton D.L."/>
            <person name="Alikhan N.F."/>
            <person name="Baker D."/>
            <person name="Gharbi K."/>
            <person name="Hall N."/>
            <person name="Watson M."/>
            <person name="Adriaenssens E.M."/>
            <person name="Foster-Nyarko E."/>
            <person name="Jarju S."/>
            <person name="Secka A."/>
            <person name="Antonio M."/>
            <person name="Oren A."/>
            <person name="Chaudhuri R.R."/>
            <person name="La Ragione R."/>
            <person name="Hildebrand F."/>
            <person name="Pallen M.J."/>
        </authorList>
    </citation>
    <scope>NUCLEOTIDE SEQUENCE</scope>
    <source>
        <strain evidence="1">CHK186-1790</strain>
    </source>
</reference>
<sequence length="195" mass="21662">MNLDDFASMMASQLHRAAVPLQRQLDTLKRLNLTVSPAQEEALQADPGPYEREPYTAILTYLAREGSPQVLAVDSEAAEAGTMYRDLLSRLQALTGGEVVLADVREEEDTSGSDTVRRVHFTLQGRPYAYDAAALGNWLDLDLFAFLNQALEAGDFRKRFVTVDDARVQGLLVFYRTPEWARFFAAGTGLTVKDT</sequence>
<dbReference type="Proteomes" id="UP000823882">
    <property type="component" value="Unassembled WGS sequence"/>
</dbReference>
<evidence type="ECO:0000313" key="2">
    <source>
        <dbReference type="Proteomes" id="UP000823882"/>
    </source>
</evidence>
<gene>
    <name evidence="1" type="ORF">H9701_04250</name>
</gene>
<dbReference type="EMBL" id="DWWJ01000080">
    <property type="protein sequence ID" value="HJC40745.1"/>
    <property type="molecule type" value="Genomic_DNA"/>
</dbReference>
<name>A0A9D2P0P0_9FIRM</name>
<evidence type="ECO:0000313" key="1">
    <source>
        <dbReference type="EMBL" id="HJC40745.1"/>
    </source>
</evidence>
<protein>
    <submittedName>
        <fullName evidence="1">Uncharacterized protein</fullName>
    </submittedName>
</protein>
<reference evidence="1" key="2">
    <citation type="submission" date="2021-04" db="EMBL/GenBank/DDBJ databases">
        <authorList>
            <person name="Gilroy R."/>
        </authorList>
    </citation>
    <scope>NUCLEOTIDE SEQUENCE</scope>
    <source>
        <strain evidence="1">CHK186-1790</strain>
    </source>
</reference>
<proteinExistence type="predicted"/>
<dbReference type="AlphaFoldDB" id="A0A9D2P0P0"/>
<comment type="caution">
    <text evidence="1">The sequence shown here is derived from an EMBL/GenBank/DDBJ whole genome shotgun (WGS) entry which is preliminary data.</text>
</comment>
<accession>A0A9D2P0P0</accession>